<feature type="non-terminal residue" evidence="2">
    <location>
        <position position="173"/>
    </location>
</feature>
<sequence length="173" mass="19631">RNQECDKYMKSNQHEKILQTDIAELFKNAFNRVATVEKGVRAFEVTGIFPFNRFVFTEEELTPLPSDDVGRQVEHITGENLMPPNSHEENEGPAIQRNEKTSLPPSRPSTSKCQSPPKMIPNRRKRKRETSSSSDSGNSDLVLEEVIEDELSDDTDKTLQPKKGNKSFTDLLP</sequence>
<proteinExistence type="predicted"/>
<dbReference type="AlphaFoldDB" id="V5GKS1"/>
<evidence type="ECO:0000256" key="1">
    <source>
        <dbReference type="SAM" id="MobiDB-lite"/>
    </source>
</evidence>
<feature type="compositionally biased region" description="Low complexity" evidence="1">
    <location>
        <begin position="131"/>
        <end position="141"/>
    </location>
</feature>
<name>V5GKS1_ANOGL</name>
<reference evidence="2" key="1">
    <citation type="submission" date="2013-07" db="EMBL/GenBank/DDBJ databases">
        <title>Midgut Transcriptome Profiling of Anoplphora glabripennis, a Lignocellulose Degrading, Wood-Boring Cerambycid.</title>
        <authorList>
            <person name="Scully E.D."/>
            <person name="Hoover K."/>
            <person name="Carlson J.E."/>
            <person name="Tien M."/>
            <person name="Geib S.M."/>
        </authorList>
    </citation>
    <scope>NUCLEOTIDE SEQUENCE</scope>
</reference>
<feature type="compositionally biased region" description="Acidic residues" evidence="1">
    <location>
        <begin position="142"/>
        <end position="153"/>
    </location>
</feature>
<protein>
    <submittedName>
        <fullName evidence="2">Uncharacterized protein</fullName>
    </submittedName>
</protein>
<evidence type="ECO:0000313" key="2">
    <source>
        <dbReference type="EMBL" id="JAB60983.1"/>
    </source>
</evidence>
<feature type="compositionally biased region" description="Basic and acidic residues" evidence="1">
    <location>
        <begin position="68"/>
        <end position="77"/>
    </location>
</feature>
<accession>V5GKS1</accession>
<feature type="compositionally biased region" description="Polar residues" evidence="1">
    <location>
        <begin position="101"/>
        <end position="114"/>
    </location>
</feature>
<feature type="region of interest" description="Disordered" evidence="1">
    <location>
        <begin position="64"/>
        <end position="173"/>
    </location>
</feature>
<dbReference type="EMBL" id="GALX01007483">
    <property type="protein sequence ID" value="JAB60983.1"/>
    <property type="molecule type" value="Transcribed_RNA"/>
</dbReference>
<organism evidence="2">
    <name type="scientific">Anoplophora glabripennis</name>
    <name type="common">Asian longhorn beetle</name>
    <name type="synonym">Anoplophora nobilis</name>
    <dbReference type="NCBI Taxonomy" id="217634"/>
    <lineage>
        <taxon>Eukaryota</taxon>
        <taxon>Metazoa</taxon>
        <taxon>Ecdysozoa</taxon>
        <taxon>Arthropoda</taxon>
        <taxon>Hexapoda</taxon>
        <taxon>Insecta</taxon>
        <taxon>Pterygota</taxon>
        <taxon>Neoptera</taxon>
        <taxon>Endopterygota</taxon>
        <taxon>Coleoptera</taxon>
        <taxon>Polyphaga</taxon>
        <taxon>Cucujiformia</taxon>
        <taxon>Chrysomeloidea</taxon>
        <taxon>Cerambycidae</taxon>
        <taxon>Lamiinae</taxon>
        <taxon>Lamiini</taxon>
        <taxon>Anoplophora</taxon>
    </lineage>
</organism>
<feature type="non-terminal residue" evidence="2">
    <location>
        <position position="1"/>
    </location>
</feature>